<comment type="caution">
    <text evidence="6">The sequence shown here is derived from an EMBL/GenBank/DDBJ whole genome shotgun (WGS) entry which is preliminary data.</text>
</comment>
<name>A0ABQ5VAW2_9PROT</name>
<keyword evidence="2" id="KW-0805">Transcription regulation</keyword>
<keyword evidence="4" id="KW-0804">Transcription</keyword>
<dbReference type="InterPro" id="IPR005119">
    <property type="entry name" value="LysR_subst-bd"/>
</dbReference>
<dbReference type="Proteomes" id="UP001161391">
    <property type="component" value="Unassembled WGS sequence"/>
</dbReference>
<evidence type="ECO:0000313" key="7">
    <source>
        <dbReference type="Proteomes" id="UP001161391"/>
    </source>
</evidence>
<protein>
    <submittedName>
        <fullName evidence="6">LysR family transcriptional regulator</fullName>
    </submittedName>
</protein>
<dbReference type="PROSITE" id="PS50931">
    <property type="entry name" value="HTH_LYSR"/>
    <property type="match status" value="1"/>
</dbReference>
<sequence>MRLYRGRMNTNWSDYPVFLAVAEAGSLTAAGKSLGMSQPTVGRRIRALEDHFKTPLLKRKDGQLIPTVFGQSMLDHIRRMQDEAAAIDRSSATLEDSLSGVVRLSATEGIGTAWLPGVMQRFRSEHPDILVDIGISFQSYNLAQREADIALRWNSPGEQNSLIGRKVADVSFGMFASPEYLALAGAPQTLEDMPKHDGVVASIMDGKILWISDPDTDQPIHMPGRITFKTNSIWAFYEGLEQGYGIGMLPLCGTAAQGRHLVRVMPELEHTEALYLVAHQDLKRSARIRAVFDYLGEAFRQDNDFFGCGGESVFSPGRFDIAPPSACRVEREHSHLTVAAE</sequence>
<evidence type="ECO:0000259" key="5">
    <source>
        <dbReference type="PROSITE" id="PS50931"/>
    </source>
</evidence>
<dbReference type="Pfam" id="PF00126">
    <property type="entry name" value="HTH_1"/>
    <property type="match status" value="1"/>
</dbReference>
<dbReference type="InterPro" id="IPR036388">
    <property type="entry name" value="WH-like_DNA-bd_sf"/>
</dbReference>
<dbReference type="Pfam" id="PF03466">
    <property type="entry name" value="LysR_substrate"/>
    <property type="match status" value="1"/>
</dbReference>
<organism evidence="6 7">
    <name type="scientific">Algimonas ampicilliniresistens</name>
    <dbReference type="NCBI Taxonomy" id="1298735"/>
    <lineage>
        <taxon>Bacteria</taxon>
        <taxon>Pseudomonadati</taxon>
        <taxon>Pseudomonadota</taxon>
        <taxon>Alphaproteobacteria</taxon>
        <taxon>Maricaulales</taxon>
        <taxon>Robiginitomaculaceae</taxon>
        <taxon>Algimonas</taxon>
    </lineage>
</organism>
<dbReference type="InterPro" id="IPR000847">
    <property type="entry name" value="LysR_HTH_N"/>
</dbReference>
<reference evidence="6" key="1">
    <citation type="journal article" date="2014" name="Int. J. Syst. Evol. Microbiol.">
        <title>Complete genome of a new Firmicutes species belonging to the dominant human colonic microbiota ('Ruminococcus bicirculans') reveals two chromosomes and a selective capacity to utilize plant glucans.</title>
        <authorList>
            <consortium name="NISC Comparative Sequencing Program"/>
            <person name="Wegmann U."/>
            <person name="Louis P."/>
            <person name="Goesmann A."/>
            <person name="Henrissat B."/>
            <person name="Duncan S.H."/>
            <person name="Flint H.J."/>
        </authorList>
    </citation>
    <scope>NUCLEOTIDE SEQUENCE</scope>
    <source>
        <strain evidence="6">NBRC 108219</strain>
    </source>
</reference>
<feature type="domain" description="HTH lysR-type" evidence="5">
    <location>
        <begin position="17"/>
        <end position="67"/>
    </location>
</feature>
<dbReference type="SUPFAM" id="SSF53850">
    <property type="entry name" value="Periplasmic binding protein-like II"/>
    <property type="match status" value="1"/>
</dbReference>
<dbReference type="InterPro" id="IPR058163">
    <property type="entry name" value="LysR-type_TF_proteobact-type"/>
</dbReference>
<dbReference type="RefSeq" id="WP_284390266.1">
    <property type="nucleotide sequence ID" value="NZ_BSNK01000002.1"/>
</dbReference>
<dbReference type="EMBL" id="BSNK01000002">
    <property type="protein sequence ID" value="GLQ24137.1"/>
    <property type="molecule type" value="Genomic_DNA"/>
</dbReference>
<keyword evidence="7" id="KW-1185">Reference proteome</keyword>
<evidence type="ECO:0000256" key="4">
    <source>
        <dbReference type="ARBA" id="ARBA00023163"/>
    </source>
</evidence>
<comment type="similarity">
    <text evidence="1">Belongs to the LysR transcriptional regulatory family.</text>
</comment>
<dbReference type="PANTHER" id="PTHR30537:SF3">
    <property type="entry name" value="TRANSCRIPTIONAL REGULATORY PROTEIN"/>
    <property type="match status" value="1"/>
</dbReference>
<dbReference type="SUPFAM" id="SSF46785">
    <property type="entry name" value="Winged helix' DNA-binding domain"/>
    <property type="match status" value="1"/>
</dbReference>
<dbReference type="PANTHER" id="PTHR30537">
    <property type="entry name" value="HTH-TYPE TRANSCRIPTIONAL REGULATOR"/>
    <property type="match status" value="1"/>
</dbReference>
<evidence type="ECO:0000256" key="3">
    <source>
        <dbReference type="ARBA" id="ARBA00023125"/>
    </source>
</evidence>
<accession>A0ABQ5VAW2</accession>
<dbReference type="InterPro" id="IPR036390">
    <property type="entry name" value="WH_DNA-bd_sf"/>
</dbReference>
<reference evidence="6" key="2">
    <citation type="submission" date="2023-01" db="EMBL/GenBank/DDBJ databases">
        <title>Draft genome sequence of Algimonas ampicilliniresistens strain NBRC 108219.</title>
        <authorList>
            <person name="Sun Q."/>
            <person name="Mori K."/>
        </authorList>
    </citation>
    <scope>NUCLEOTIDE SEQUENCE</scope>
    <source>
        <strain evidence="6">NBRC 108219</strain>
    </source>
</reference>
<evidence type="ECO:0000313" key="6">
    <source>
        <dbReference type="EMBL" id="GLQ24137.1"/>
    </source>
</evidence>
<keyword evidence="3" id="KW-0238">DNA-binding</keyword>
<gene>
    <name evidence="6" type="ORF">GCM10007853_20110</name>
</gene>
<dbReference type="Gene3D" id="3.40.190.290">
    <property type="match status" value="1"/>
</dbReference>
<dbReference type="Gene3D" id="1.10.10.10">
    <property type="entry name" value="Winged helix-like DNA-binding domain superfamily/Winged helix DNA-binding domain"/>
    <property type="match status" value="1"/>
</dbReference>
<dbReference type="PRINTS" id="PR00039">
    <property type="entry name" value="HTHLYSR"/>
</dbReference>
<evidence type="ECO:0000256" key="2">
    <source>
        <dbReference type="ARBA" id="ARBA00023015"/>
    </source>
</evidence>
<evidence type="ECO:0000256" key="1">
    <source>
        <dbReference type="ARBA" id="ARBA00009437"/>
    </source>
</evidence>
<proteinExistence type="inferred from homology"/>